<dbReference type="AlphaFoldDB" id="A0A0L8V655"/>
<dbReference type="STRING" id="1409788.NC99_32850"/>
<evidence type="ECO:0000313" key="1">
    <source>
        <dbReference type="EMBL" id="KOH43926.1"/>
    </source>
</evidence>
<dbReference type="Proteomes" id="UP000036958">
    <property type="component" value="Unassembled WGS sequence"/>
</dbReference>
<dbReference type="EMBL" id="LGIA01000175">
    <property type="protein sequence ID" value="KOH43926.1"/>
    <property type="molecule type" value="Genomic_DNA"/>
</dbReference>
<organism evidence="1 2">
    <name type="scientific">Sunxiuqinia dokdonensis</name>
    <dbReference type="NCBI Taxonomy" id="1409788"/>
    <lineage>
        <taxon>Bacteria</taxon>
        <taxon>Pseudomonadati</taxon>
        <taxon>Bacteroidota</taxon>
        <taxon>Bacteroidia</taxon>
        <taxon>Marinilabiliales</taxon>
        <taxon>Prolixibacteraceae</taxon>
        <taxon>Sunxiuqinia</taxon>
    </lineage>
</organism>
<name>A0A0L8V655_9BACT</name>
<protein>
    <submittedName>
        <fullName evidence="1">Uncharacterized protein</fullName>
    </submittedName>
</protein>
<sequence>MQKQIGGKTSFFFASQSPNNKEIAFAESLAWRVRNLFCK</sequence>
<evidence type="ECO:0000313" key="2">
    <source>
        <dbReference type="Proteomes" id="UP000036958"/>
    </source>
</evidence>
<gene>
    <name evidence="1" type="ORF">NC99_32850</name>
</gene>
<keyword evidence="2" id="KW-1185">Reference proteome</keyword>
<accession>A0A0L8V655</accession>
<proteinExistence type="predicted"/>
<reference evidence="2" key="1">
    <citation type="submission" date="2015-07" db="EMBL/GenBank/DDBJ databases">
        <title>Genome sequencing of Sunxiuqinia dokdonensis strain SK.</title>
        <authorList>
            <person name="Ahn S."/>
            <person name="Kim B.-C."/>
        </authorList>
    </citation>
    <scope>NUCLEOTIDE SEQUENCE [LARGE SCALE GENOMIC DNA]</scope>
    <source>
        <strain evidence="2">SK</strain>
    </source>
</reference>
<comment type="caution">
    <text evidence="1">The sequence shown here is derived from an EMBL/GenBank/DDBJ whole genome shotgun (WGS) entry which is preliminary data.</text>
</comment>